<sequence>MNTDVATIHQEITIADAIEHLKNNHKDDETANVIYVVATNNALIDDIPVRRLVLNNTDKKVTDILDGFCPSLTITETKEDAVEKFKQYDRVVLPVVNAENILLGVVTIDDILDVEEQANTREIQKIGGVEELDYPYVETPFFELLKKRASWLVILFLGEMLTATAMGYFDGEIEKAVVLALFVPLIISSGGNSGSQAATLIIRAMALKEIGLKDWWYVMRREILSGLSLGVVLGTIGLIRIAVWQNLHWYDYGQHWFLLAVTIFFSLIGIVMWGTFSGSMIPIVLKKCKIDPATSSAPFVATLVDVTGLVIYFTIASIILKGTIL</sequence>
<dbReference type="InterPro" id="IPR036739">
    <property type="entry name" value="SLC41_membr_dom_sf"/>
</dbReference>
<comment type="subunit">
    <text evidence="9">Homodimer.</text>
</comment>
<protein>
    <recommendedName>
        <fullName evidence="9">Magnesium transporter MgtE</fullName>
    </recommendedName>
</protein>
<dbReference type="InterPro" id="IPR006669">
    <property type="entry name" value="MgtE_transporter"/>
</dbReference>
<keyword evidence="4 9" id="KW-0812">Transmembrane</keyword>
<dbReference type="InterPro" id="IPR046342">
    <property type="entry name" value="CBS_dom_sf"/>
</dbReference>
<name>A0ABT9SID0_9FLAO</name>
<evidence type="ECO:0000256" key="1">
    <source>
        <dbReference type="ARBA" id="ARBA00004141"/>
    </source>
</evidence>
<evidence type="ECO:0000259" key="10">
    <source>
        <dbReference type="PROSITE" id="PS51371"/>
    </source>
</evidence>
<dbReference type="Proteomes" id="UP001235513">
    <property type="component" value="Unassembled WGS sequence"/>
</dbReference>
<keyword evidence="6 9" id="KW-1133">Transmembrane helix</keyword>
<dbReference type="Pfam" id="PF01769">
    <property type="entry name" value="MgtE"/>
    <property type="match status" value="1"/>
</dbReference>
<comment type="function">
    <text evidence="9">Acts as a magnesium transporter.</text>
</comment>
<comment type="subcellular location">
    <subcellularLocation>
        <location evidence="9">Cell membrane</location>
        <topology evidence="9">Multi-pass membrane protein</topology>
    </subcellularLocation>
    <subcellularLocation>
        <location evidence="1">Membrane</location>
        <topology evidence="1">Multi-pass membrane protein</topology>
    </subcellularLocation>
</comment>
<dbReference type="CDD" id="cd04606">
    <property type="entry name" value="CBS_pair_Mg_transporter"/>
    <property type="match status" value="1"/>
</dbReference>
<evidence type="ECO:0000256" key="4">
    <source>
        <dbReference type="ARBA" id="ARBA00022692"/>
    </source>
</evidence>
<dbReference type="EMBL" id="JAUSRL010000002">
    <property type="protein sequence ID" value="MDP9959193.1"/>
    <property type="molecule type" value="Genomic_DNA"/>
</dbReference>
<organism evidence="11 12">
    <name type="scientific">Chryseobacterium lathyri</name>
    <dbReference type="NCBI Taxonomy" id="395933"/>
    <lineage>
        <taxon>Bacteria</taxon>
        <taxon>Pseudomonadati</taxon>
        <taxon>Bacteroidota</taxon>
        <taxon>Flavobacteriia</taxon>
        <taxon>Flavobacteriales</taxon>
        <taxon>Weeksellaceae</taxon>
        <taxon>Chryseobacterium group</taxon>
        <taxon>Chryseobacterium</taxon>
    </lineage>
</organism>
<dbReference type="PANTHER" id="PTHR43773:SF1">
    <property type="entry name" value="MAGNESIUM TRANSPORTER MGTE"/>
    <property type="match status" value="1"/>
</dbReference>
<reference evidence="11 12" key="1">
    <citation type="submission" date="2023-07" db="EMBL/GenBank/DDBJ databases">
        <title>Sorghum-associated microbial communities from plants grown in Nebraska, USA.</title>
        <authorList>
            <person name="Schachtman D."/>
        </authorList>
    </citation>
    <scope>NUCLEOTIDE SEQUENCE [LARGE SCALE GENOMIC DNA]</scope>
    <source>
        <strain evidence="11 12">CC351</strain>
    </source>
</reference>
<evidence type="ECO:0000313" key="11">
    <source>
        <dbReference type="EMBL" id="MDP9959193.1"/>
    </source>
</evidence>
<evidence type="ECO:0000256" key="3">
    <source>
        <dbReference type="ARBA" id="ARBA00022448"/>
    </source>
</evidence>
<keyword evidence="9" id="KW-0479">Metal-binding</keyword>
<keyword evidence="12" id="KW-1185">Reference proteome</keyword>
<proteinExistence type="inferred from homology"/>
<evidence type="ECO:0000313" key="12">
    <source>
        <dbReference type="Proteomes" id="UP001235513"/>
    </source>
</evidence>
<dbReference type="InterPro" id="IPR006667">
    <property type="entry name" value="SLC41_membr_dom"/>
</dbReference>
<feature type="transmembrane region" description="Helical" evidence="9">
    <location>
        <begin position="149"/>
        <end position="169"/>
    </location>
</feature>
<feature type="transmembrane region" description="Helical" evidence="9">
    <location>
        <begin position="223"/>
        <end position="244"/>
    </location>
</feature>
<dbReference type="Gene3D" id="1.10.357.20">
    <property type="entry name" value="SLC41 divalent cation transporters, integral membrane domain"/>
    <property type="match status" value="1"/>
</dbReference>
<feature type="transmembrane region" description="Helical" evidence="9">
    <location>
        <begin position="297"/>
        <end position="320"/>
    </location>
</feature>
<keyword evidence="5 9" id="KW-0460">Magnesium</keyword>
<dbReference type="PROSITE" id="PS51371">
    <property type="entry name" value="CBS"/>
    <property type="match status" value="1"/>
</dbReference>
<keyword evidence="9" id="KW-1003">Cell membrane</keyword>
<accession>A0ABT9SID0</accession>
<keyword evidence="8" id="KW-0129">CBS domain</keyword>
<evidence type="ECO:0000256" key="7">
    <source>
        <dbReference type="ARBA" id="ARBA00023136"/>
    </source>
</evidence>
<feature type="transmembrane region" description="Helical" evidence="9">
    <location>
        <begin position="256"/>
        <end position="285"/>
    </location>
</feature>
<evidence type="ECO:0000256" key="2">
    <source>
        <dbReference type="ARBA" id="ARBA00009749"/>
    </source>
</evidence>
<keyword evidence="3 9" id="KW-0813">Transport</keyword>
<dbReference type="Gene3D" id="3.10.580.10">
    <property type="entry name" value="CBS-domain"/>
    <property type="match status" value="1"/>
</dbReference>
<dbReference type="Pfam" id="PF00571">
    <property type="entry name" value="CBS"/>
    <property type="match status" value="1"/>
</dbReference>
<feature type="transmembrane region" description="Helical" evidence="9">
    <location>
        <begin position="181"/>
        <end position="202"/>
    </location>
</feature>
<dbReference type="SUPFAM" id="SSF54631">
    <property type="entry name" value="CBS-domain pair"/>
    <property type="match status" value="1"/>
</dbReference>
<evidence type="ECO:0000256" key="5">
    <source>
        <dbReference type="ARBA" id="ARBA00022842"/>
    </source>
</evidence>
<comment type="similarity">
    <text evidence="2 9">Belongs to the SLC41A transporter family.</text>
</comment>
<dbReference type="InterPro" id="IPR000644">
    <property type="entry name" value="CBS_dom"/>
</dbReference>
<dbReference type="PANTHER" id="PTHR43773">
    <property type="entry name" value="MAGNESIUM TRANSPORTER MGTE"/>
    <property type="match status" value="1"/>
</dbReference>
<evidence type="ECO:0000256" key="9">
    <source>
        <dbReference type="RuleBase" id="RU362011"/>
    </source>
</evidence>
<gene>
    <name evidence="11" type="ORF">J2T04_001072</name>
</gene>
<dbReference type="NCBIfam" id="TIGR00400">
    <property type="entry name" value="mgtE"/>
    <property type="match status" value="1"/>
</dbReference>
<keyword evidence="7 9" id="KW-0472">Membrane</keyword>
<evidence type="ECO:0000256" key="8">
    <source>
        <dbReference type="PROSITE-ProRule" id="PRU00703"/>
    </source>
</evidence>
<feature type="domain" description="CBS" evidence="10">
    <location>
        <begin position="64"/>
        <end position="122"/>
    </location>
</feature>
<comment type="caution">
    <text evidence="11">The sequence shown here is derived from an EMBL/GenBank/DDBJ whole genome shotgun (WGS) entry which is preliminary data.</text>
</comment>
<evidence type="ECO:0000256" key="6">
    <source>
        <dbReference type="ARBA" id="ARBA00022989"/>
    </source>
</evidence>
<dbReference type="SUPFAM" id="SSF161093">
    <property type="entry name" value="MgtE membrane domain-like"/>
    <property type="match status" value="1"/>
</dbReference>